<protein>
    <submittedName>
        <fullName evidence="3">AraC-type DNA-binding protein</fullName>
    </submittedName>
</protein>
<dbReference type="InterPro" id="IPR018060">
    <property type="entry name" value="HTH_AraC"/>
</dbReference>
<dbReference type="Proteomes" id="UP000198431">
    <property type="component" value="Unassembled WGS sequence"/>
</dbReference>
<comment type="caution">
    <text evidence="2">The sequence shown here is derived from an EMBL/GenBank/DDBJ whole genome shotgun (WGS) entry which is preliminary data.</text>
</comment>
<dbReference type="PROSITE" id="PS01124">
    <property type="entry name" value="HTH_ARAC_FAMILY_2"/>
    <property type="match status" value="1"/>
</dbReference>
<dbReference type="Gene3D" id="1.10.10.60">
    <property type="entry name" value="Homeodomain-like"/>
    <property type="match status" value="1"/>
</dbReference>
<dbReference type="EMBL" id="FRBX01000010">
    <property type="protein sequence ID" value="SHN22024.1"/>
    <property type="molecule type" value="Genomic_DNA"/>
</dbReference>
<dbReference type="Pfam" id="PF12833">
    <property type="entry name" value="HTH_18"/>
    <property type="match status" value="1"/>
</dbReference>
<keyword evidence="4" id="KW-1185">Reference proteome</keyword>
<dbReference type="PANTHER" id="PTHR47893">
    <property type="entry name" value="REGULATORY PROTEIN PCHR"/>
    <property type="match status" value="1"/>
</dbReference>
<dbReference type="EMBL" id="MUHB01000030">
    <property type="protein sequence ID" value="OXA99248.1"/>
    <property type="molecule type" value="Genomic_DNA"/>
</dbReference>
<dbReference type="PANTHER" id="PTHR47893:SF1">
    <property type="entry name" value="REGULATORY PROTEIN PCHR"/>
    <property type="match status" value="1"/>
</dbReference>
<proteinExistence type="predicted"/>
<dbReference type="GO" id="GO:0003700">
    <property type="term" value="F:DNA-binding transcription factor activity"/>
    <property type="evidence" value="ECO:0007669"/>
    <property type="project" value="InterPro"/>
</dbReference>
<dbReference type="SMART" id="SM00342">
    <property type="entry name" value="HTH_ARAC"/>
    <property type="match status" value="1"/>
</dbReference>
<dbReference type="AlphaFoldDB" id="A0AB36NUE8"/>
<name>A0AB36NUE8_9FLAO</name>
<dbReference type="RefSeq" id="WP_073398329.1">
    <property type="nucleotide sequence ID" value="NZ_FRBX01000010.1"/>
</dbReference>
<dbReference type="GO" id="GO:0043565">
    <property type="term" value="F:sequence-specific DNA binding"/>
    <property type="evidence" value="ECO:0007669"/>
    <property type="project" value="InterPro"/>
</dbReference>
<organism evidence="2 5">
    <name type="scientific">Flavobacterium pectinovorum</name>
    <dbReference type="NCBI Taxonomy" id="29533"/>
    <lineage>
        <taxon>Bacteria</taxon>
        <taxon>Pseudomonadati</taxon>
        <taxon>Bacteroidota</taxon>
        <taxon>Flavobacteriia</taxon>
        <taxon>Flavobacteriales</taxon>
        <taxon>Flavobacteriaceae</taxon>
        <taxon>Flavobacterium</taxon>
    </lineage>
</organism>
<dbReference type="InterPro" id="IPR053142">
    <property type="entry name" value="PchR_regulatory_protein"/>
</dbReference>
<dbReference type="Proteomes" id="UP000184216">
    <property type="component" value="Unassembled WGS sequence"/>
</dbReference>
<sequence length="330" mass="38458">MKKITHFYSLTPEWQYQLAEEMGAKLIDNKIIEIPEALGNGHTYFAQITPEISTLFIDFTLTSPLKITRLHSNNELYIFHYDLSEHINLIKINNADYEIGSFDKLDLAIIDNQLESSFKPAVNERAFAIRLLVDKKLLADFIEKYSSKNKSKHADKDDTKTFYHYGNIDSNSILLIQSIKNKSVYDISFDSLLKGISLKLLGNFFNKFYDSQTEKNEITEIENEAVNRTRDYLVNNLYGPFPSLTFLSAMAGMSESKYKKMFKKCFNNTPNNFFITEKMHLAKELLESGEFHSLTDVVYELNYSKLSYFSSKYYELFKRKPSEDLIKKRH</sequence>
<evidence type="ECO:0000313" key="2">
    <source>
        <dbReference type="EMBL" id="OXA99248.1"/>
    </source>
</evidence>
<evidence type="ECO:0000313" key="4">
    <source>
        <dbReference type="Proteomes" id="UP000184216"/>
    </source>
</evidence>
<evidence type="ECO:0000259" key="1">
    <source>
        <dbReference type="PROSITE" id="PS01124"/>
    </source>
</evidence>
<gene>
    <name evidence="2" type="ORF">B0A72_22705</name>
    <name evidence="3" type="ORF">SAMN05444387_4752</name>
</gene>
<evidence type="ECO:0000313" key="3">
    <source>
        <dbReference type="EMBL" id="SHN22024.1"/>
    </source>
</evidence>
<reference evidence="3 4" key="2">
    <citation type="submission" date="2016-11" db="EMBL/GenBank/DDBJ databases">
        <authorList>
            <person name="Varghese N."/>
            <person name="Submissions S."/>
        </authorList>
    </citation>
    <scope>NUCLEOTIDE SEQUENCE [LARGE SCALE GENOMIC DNA]</scope>
    <source>
        <strain evidence="3 4">DSM 6368</strain>
    </source>
</reference>
<evidence type="ECO:0000313" key="5">
    <source>
        <dbReference type="Proteomes" id="UP000198431"/>
    </source>
</evidence>
<accession>A0AB36NUE8</accession>
<keyword evidence="3" id="KW-0238">DNA-binding</keyword>
<feature type="domain" description="HTH araC/xylS-type" evidence="1">
    <location>
        <begin position="227"/>
        <end position="327"/>
    </location>
</feature>
<reference evidence="2 5" key="1">
    <citation type="submission" date="2016-11" db="EMBL/GenBank/DDBJ databases">
        <title>Whole genomes of Flavobacteriaceae.</title>
        <authorList>
            <person name="Stine C."/>
            <person name="Li C."/>
            <person name="Tadesse D."/>
        </authorList>
    </citation>
    <scope>NUCLEOTIDE SEQUENCE [LARGE SCALE GENOMIC DNA]</scope>
    <source>
        <strain evidence="2 5">ATCC 19366</strain>
    </source>
</reference>